<gene>
    <name evidence="3" type="ORF">IL334_002042</name>
</gene>
<name>A0ABZ1CTY6_9TREE</name>
<evidence type="ECO:0000256" key="2">
    <source>
        <dbReference type="SAM" id="Phobius"/>
    </source>
</evidence>
<dbReference type="RefSeq" id="XP_062789840.1">
    <property type="nucleotide sequence ID" value="XM_062933789.1"/>
</dbReference>
<feature type="compositionally biased region" description="Low complexity" evidence="1">
    <location>
        <begin position="19"/>
        <end position="52"/>
    </location>
</feature>
<keyword evidence="2" id="KW-0472">Membrane</keyword>
<feature type="region of interest" description="Disordered" evidence="1">
    <location>
        <begin position="382"/>
        <end position="424"/>
    </location>
</feature>
<accession>A0ABZ1CTY6</accession>
<evidence type="ECO:0000313" key="4">
    <source>
        <dbReference type="Proteomes" id="UP001329825"/>
    </source>
</evidence>
<feature type="transmembrane region" description="Helical" evidence="2">
    <location>
        <begin position="66"/>
        <end position="85"/>
    </location>
</feature>
<protein>
    <submittedName>
        <fullName evidence="3">Uncharacterized protein</fullName>
    </submittedName>
</protein>
<proteinExistence type="predicted"/>
<evidence type="ECO:0000256" key="1">
    <source>
        <dbReference type="SAM" id="MobiDB-lite"/>
    </source>
</evidence>
<feature type="region of interest" description="Disordered" evidence="1">
    <location>
        <begin position="436"/>
        <end position="468"/>
    </location>
</feature>
<dbReference type="EMBL" id="CP141882">
    <property type="protein sequence ID" value="WRT65100.1"/>
    <property type="molecule type" value="Genomic_DNA"/>
</dbReference>
<feature type="compositionally biased region" description="Polar residues" evidence="1">
    <location>
        <begin position="436"/>
        <end position="451"/>
    </location>
</feature>
<keyword evidence="2" id="KW-1133">Transmembrane helix</keyword>
<dbReference type="GeneID" id="87954173"/>
<feature type="region of interest" description="Disordered" evidence="1">
    <location>
        <begin position="19"/>
        <end position="60"/>
    </location>
</feature>
<feature type="region of interest" description="Disordered" evidence="1">
    <location>
        <begin position="331"/>
        <end position="360"/>
    </location>
</feature>
<dbReference type="Proteomes" id="UP001329825">
    <property type="component" value="Chromosome 2"/>
</dbReference>
<reference evidence="3 4" key="1">
    <citation type="submission" date="2024-01" db="EMBL/GenBank/DDBJ databases">
        <title>Comparative genomics of Cryptococcus and Kwoniella reveals pathogenesis evolution and contrasting modes of karyotype evolution via chromosome fusion or intercentromeric recombination.</title>
        <authorList>
            <person name="Coelho M.A."/>
            <person name="David-Palma M."/>
            <person name="Shea T."/>
            <person name="Bowers K."/>
            <person name="McGinley-Smith S."/>
            <person name="Mohammad A.W."/>
            <person name="Gnirke A."/>
            <person name="Yurkov A.M."/>
            <person name="Nowrousian M."/>
            <person name="Sun S."/>
            <person name="Cuomo C.A."/>
            <person name="Heitman J."/>
        </authorList>
    </citation>
    <scope>NUCLEOTIDE SEQUENCE [LARGE SCALE GENOMIC DNA]</scope>
    <source>
        <strain evidence="3">CBS 11374</strain>
    </source>
</reference>
<sequence length="519" mass="56615">MTVTSITSISQSATLVSTSSDMSTTTSMTTSSSITSSDSASVTASPSPSSDTNGLSIETSKQPSSIRYLVPVFLLIFITMAGFAYQKYRKRKKRRSRNSMAGKDFEKMMKNNNDPFMSDKDNRGWKEIPTYENDDIWDDTGIDNQPQLHWQDGLNPSNTSNGLIRSGGLISAGQKGWGWKESWNDFKSARGKQYHEQENRMEEKTTMKLVNSCITCKSTFTLPSQNQGDYHEVSIEGEEGELGERSNQHADDIKLLRDKLSSLTYNPSKDIPETPEYLRPRSVSPTNVLSPPMQPHLFFHPSPLPPGNSHEMAVSEYSDNDTATIMTNSVNNTPNPDLISSPKVTPTPSPSKGKLGVSKMPRIPSTASGLAGADFFSVVSPNRLSTSCPPSKSKEIGPSKTPMRYTPSGLNPTSSNASPSKSALTLKRSIAVKNLASPSRLSPNPNTSLSPKISKKSRVQKKEAKARNEVEDILKASWSDRALTSPPIGSVTVPGMMSPGLEETNGIEQRLALLKGVEI</sequence>
<organism evidence="3 4">
    <name type="scientific">Kwoniella shivajii</name>
    <dbReference type="NCBI Taxonomy" id="564305"/>
    <lineage>
        <taxon>Eukaryota</taxon>
        <taxon>Fungi</taxon>
        <taxon>Dikarya</taxon>
        <taxon>Basidiomycota</taxon>
        <taxon>Agaricomycotina</taxon>
        <taxon>Tremellomycetes</taxon>
        <taxon>Tremellales</taxon>
        <taxon>Cryptococcaceae</taxon>
        <taxon>Kwoniella</taxon>
    </lineage>
</organism>
<feature type="compositionally biased region" description="Polar residues" evidence="1">
    <location>
        <begin position="408"/>
        <end position="423"/>
    </location>
</feature>
<keyword evidence="4" id="KW-1185">Reference proteome</keyword>
<keyword evidence="2" id="KW-0812">Transmembrane</keyword>
<feature type="compositionally biased region" description="Low complexity" evidence="1">
    <location>
        <begin position="340"/>
        <end position="352"/>
    </location>
</feature>
<evidence type="ECO:0000313" key="3">
    <source>
        <dbReference type="EMBL" id="WRT65100.1"/>
    </source>
</evidence>